<feature type="region of interest" description="Disordered" evidence="1">
    <location>
        <begin position="405"/>
        <end position="445"/>
    </location>
</feature>
<dbReference type="EMBL" id="OVEO01000002">
    <property type="protein sequence ID" value="SPQ94154.1"/>
    <property type="molecule type" value="Genomic_DNA"/>
</dbReference>
<feature type="compositionally biased region" description="Basic and acidic residues" evidence="1">
    <location>
        <begin position="155"/>
        <end position="167"/>
    </location>
</feature>
<organism evidence="2 3">
    <name type="scientific">Plasmodiophora brassicae</name>
    <name type="common">Clubroot disease agent</name>
    <dbReference type="NCBI Taxonomy" id="37360"/>
    <lineage>
        <taxon>Eukaryota</taxon>
        <taxon>Sar</taxon>
        <taxon>Rhizaria</taxon>
        <taxon>Endomyxa</taxon>
        <taxon>Phytomyxea</taxon>
        <taxon>Plasmodiophorida</taxon>
        <taxon>Plasmodiophoridae</taxon>
        <taxon>Plasmodiophora</taxon>
    </lineage>
</organism>
<dbReference type="Proteomes" id="UP000290189">
    <property type="component" value="Unassembled WGS sequence"/>
</dbReference>
<dbReference type="AlphaFoldDB" id="A0A3P3Y257"/>
<feature type="region of interest" description="Disordered" evidence="1">
    <location>
        <begin position="34"/>
        <end position="57"/>
    </location>
</feature>
<protein>
    <submittedName>
        <fullName evidence="2">Uncharacterized protein</fullName>
    </submittedName>
</protein>
<reference evidence="2 3" key="1">
    <citation type="submission" date="2018-03" db="EMBL/GenBank/DDBJ databases">
        <authorList>
            <person name="Fogelqvist J."/>
        </authorList>
    </citation>
    <scope>NUCLEOTIDE SEQUENCE [LARGE SCALE GENOMIC DNA]</scope>
</reference>
<geneLocation type="mitochondrion" evidence="2"/>
<evidence type="ECO:0000313" key="3">
    <source>
        <dbReference type="Proteomes" id="UP000290189"/>
    </source>
</evidence>
<accession>A0A3P3Y257</accession>
<feature type="compositionally biased region" description="Basic and acidic residues" evidence="1">
    <location>
        <begin position="418"/>
        <end position="429"/>
    </location>
</feature>
<evidence type="ECO:0000313" key="2">
    <source>
        <dbReference type="EMBL" id="SPQ94154.1"/>
    </source>
</evidence>
<keyword evidence="2" id="KW-0496">Mitochondrion</keyword>
<sequence length="445" mass="49072">MPLLDVPGTPHRRCAGFKNVSLGVDCVLSWEKQSGDTTGKSARRHGKAYRSPPPSAVFPDLPANAIPRWDSEMHSQFHPHDPSVLRVSVPDHLKPLISHIAHIVAEHRRPDQTTGPPPSAEGHLQVPLSSSSPSGPPPAKDPVAASATAEPIATYEDKSQHRPRPSDMDPPAVSEPSPAKSAPDASTKTQSKKGKKSVRSSSPTKPPTTTTPSVIDDEADAPQRFASSVKSQRSARREQGAQQPVGKPADAAAKPEDGPVANTLLLDAPRRRRPKAPLPSAEELQERDRQRRAAQRQIRAKWDHRRKQAACTMGDMTRSLSDTAVAFYYGRRPFATFGERLDSHLSFNITPELYPNRPQTTQTVDSAIERALVARGPIMIGCKDRIRRLQRKRTYDRLQRRQEALSRLRTPAAPGQHPQEHPVRTEKQKTPSQRQAPADGYFVQL</sequence>
<evidence type="ECO:0000256" key="1">
    <source>
        <dbReference type="SAM" id="MobiDB-lite"/>
    </source>
</evidence>
<gene>
    <name evidence="2" type="ORF">PLBR_LOCUS1369</name>
</gene>
<name>A0A3P3Y257_PLABS</name>
<proteinExistence type="predicted"/>
<feature type="compositionally biased region" description="Low complexity" evidence="1">
    <location>
        <begin position="199"/>
        <end position="213"/>
    </location>
</feature>
<feature type="region of interest" description="Disordered" evidence="1">
    <location>
        <begin position="107"/>
        <end position="298"/>
    </location>
</feature>